<gene>
    <name evidence="2" type="ORF">WG66_17126</name>
</gene>
<dbReference type="EMBL" id="LATX01002388">
    <property type="protein sequence ID" value="KTB30368.1"/>
    <property type="molecule type" value="Genomic_DNA"/>
</dbReference>
<reference evidence="2 3" key="1">
    <citation type="submission" date="2015-12" db="EMBL/GenBank/DDBJ databases">
        <title>Draft genome sequence of Moniliophthora roreri, the causal agent of frosty pod rot of cacao.</title>
        <authorList>
            <person name="Aime M.C."/>
            <person name="Diaz-Valderrama J.R."/>
            <person name="Kijpornyongpan T."/>
            <person name="Phillips-Mora W."/>
        </authorList>
    </citation>
    <scope>NUCLEOTIDE SEQUENCE [LARGE SCALE GENOMIC DNA]</scope>
    <source>
        <strain evidence="2 3">MCA 2952</strain>
    </source>
</reference>
<evidence type="ECO:0000313" key="2">
    <source>
        <dbReference type="EMBL" id="KTB30368.1"/>
    </source>
</evidence>
<comment type="caution">
    <text evidence="2">The sequence shown here is derived from an EMBL/GenBank/DDBJ whole genome shotgun (WGS) entry which is preliminary data.</text>
</comment>
<organism evidence="2 3">
    <name type="scientific">Moniliophthora roreri</name>
    <name type="common">Frosty pod rot fungus</name>
    <name type="synonym">Monilia roreri</name>
    <dbReference type="NCBI Taxonomy" id="221103"/>
    <lineage>
        <taxon>Eukaryota</taxon>
        <taxon>Fungi</taxon>
        <taxon>Dikarya</taxon>
        <taxon>Basidiomycota</taxon>
        <taxon>Agaricomycotina</taxon>
        <taxon>Agaricomycetes</taxon>
        <taxon>Agaricomycetidae</taxon>
        <taxon>Agaricales</taxon>
        <taxon>Marasmiineae</taxon>
        <taxon>Marasmiaceae</taxon>
        <taxon>Moniliophthora</taxon>
    </lineage>
</organism>
<feature type="region of interest" description="Disordered" evidence="1">
    <location>
        <begin position="1"/>
        <end position="163"/>
    </location>
</feature>
<dbReference type="eggNOG" id="ENOG502SBJ2">
    <property type="taxonomic scope" value="Eukaryota"/>
</dbReference>
<evidence type="ECO:0000313" key="3">
    <source>
        <dbReference type="Proteomes" id="UP000054988"/>
    </source>
</evidence>
<feature type="compositionally biased region" description="Low complexity" evidence="1">
    <location>
        <begin position="15"/>
        <end position="29"/>
    </location>
</feature>
<feature type="region of interest" description="Disordered" evidence="1">
    <location>
        <begin position="387"/>
        <end position="411"/>
    </location>
</feature>
<name>A0A0W0F207_MONRR</name>
<sequence length="516" mass="56501">MSSSSSRPKPRPRPVKSANAVASSSSSANLIQPVEVKDDDDMFIRKPRAGSTWAQIKKINTEPVKPKPAVDDDSDHEEESPRRRGKKRKHNDKTSSWQNEKNLKRFLSEDLSDNDSDILILEDSDGAQGNPKRKRDTQTQRGRSRSRSITPPPDLSRESLQTAREVVRRAVGDVARAASPSISDEGDNSEEDTTLLPELAMIRRNYRAQSRGLSQTQTGSSPPPPPLASNNAGNISETVVITVKWQPHPLNQNGEKPALAYKIRRNDTQNDSFRDLFESIAEEYCILSENVILSYRGNRFFPSISPADLHMYNQAEIVACDKKTWDHIRKNRTSYERKAPTSPVKSPVKPTITATKPPYSKALVDADAIELTSDSGDDIVTLAPVTEIDSDDSDDGGAAANIPPSQDPVADTGDVIKITIRSGMTNKDVSLTVRQTAKCGAVVKAFLKRSGLEGNYPAFMSGDTVPAVNGKKGGRKATVVPPKFPQLCIDGDRVGNDEEIGNYDLEDGDMVEVVGL</sequence>
<dbReference type="Gene3D" id="3.10.20.90">
    <property type="entry name" value="Phosphatidylinositol 3-kinase Catalytic Subunit, Chain A, domain 1"/>
    <property type="match status" value="1"/>
</dbReference>
<accession>A0A0W0F207</accession>
<dbReference type="Proteomes" id="UP000054988">
    <property type="component" value="Unassembled WGS sequence"/>
</dbReference>
<feature type="compositionally biased region" description="Acidic residues" evidence="1">
    <location>
        <begin position="110"/>
        <end position="125"/>
    </location>
</feature>
<evidence type="ECO:0000256" key="1">
    <source>
        <dbReference type="SAM" id="MobiDB-lite"/>
    </source>
</evidence>
<evidence type="ECO:0008006" key="4">
    <source>
        <dbReference type="Google" id="ProtNLM"/>
    </source>
</evidence>
<proteinExistence type="predicted"/>
<dbReference type="AlphaFoldDB" id="A0A0W0F207"/>
<feature type="region of interest" description="Disordered" evidence="1">
    <location>
        <begin position="208"/>
        <end position="232"/>
    </location>
</feature>
<protein>
    <recommendedName>
        <fullName evidence="4">Rad60/SUMO-like domain-containing protein</fullName>
    </recommendedName>
</protein>